<dbReference type="EMBL" id="JARKIB010000134">
    <property type="protein sequence ID" value="KAJ7734095.1"/>
    <property type="molecule type" value="Genomic_DNA"/>
</dbReference>
<evidence type="ECO:0000313" key="3">
    <source>
        <dbReference type="Proteomes" id="UP001215598"/>
    </source>
</evidence>
<dbReference type="Proteomes" id="UP001215598">
    <property type="component" value="Unassembled WGS sequence"/>
</dbReference>
<sequence length="158" mass="18054">MSWRVNWMRTTSGGTSYLRTFNIHPSTYWNNYRSRLDAIPGDDLQQSNCYDTLPETRLFLNLLGALTFPVALLIFAFTEAYSWLKFLGTYVSLARLSAPNSQVLRSVAMSPQAVIRCQRGLISVDSRVWQDGQILILSWKRFVPKLIVRPMGNGLPLH</sequence>
<reference evidence="2" key="1">
    <citation type="submission" date="2023-03" db="EMBL/GenBank/DDBJ databases">
        <title>Massive genome expansion in bonnet fungi (Mycena s.s.) driven by repeated elements and novel gene families across ecological guilds.</title>
        <authorList>
            <consortium name="Lawrence Berkeley National Laboratory"/>
            <person name="Harder C.B."/>
            <person name="Miyauchi S."/>
            <person name="Viragh M."/>
            <person name="Kuo A."/>
            <person name="Thoen E."/>
            <person name="Andreopoulos B."/>
            <person name="Lu D."/>
            <person name="Skrede I."/>
            <person name="Drula E."/>
            <person name="Henrissat B."/>
            <person name="Morin E."/>
            <person name="Kohler A."/>
            <person name="Barry K."/>
            <person name="LaButti K."/>
            <person name="Morin E."/>
            <person name="Salamov A."/>
            <person name="Lipzen A."/>
            <person name="Mereny Z."/>
            <person name="Hegedus B."/>
            <person name="Baldrian P."/>
            <person name="Stursova M."/>
            <person name="Weitz H."/>
            <person name="Taylor A."/>
            <person name="Grigoriev I.V."/>
            <person name="Nagy L.G."/>
            <person name="Martin F."/>
            <person name="Kauserud H."/>
        </authorList>
    </citation>
    <scope>NUCLEOTIDE SEQUENCE</scope>
    <source>
        <strain evidence="2">CBHHK182m</strain>
    </source>
</reference>
<keyword evidence="3" id="KW-1185">Reference proteome</keyword>
<gene>
    <name evidence="2" type="ORF">B0H16DRAFT_1467725</name>
</gene>
<name>A0AAD7MVN8_9AGAR</name>
<evidence type="ECO:0000256" key="1">
    <source>
        <dbReference type="SAM" id="Phobius"/>
    </source>
</evidence>
<protein>
    <submittedName>
        <fullName evidence="2">Uncharacterized protein</fullName>
    </submittedName>
</protein>
<keyword evidence="1" id="KW-1133">Transmembrane helix</keyword>
<comment type="caution">
    <text evidence="2">The sequence shown here is derived from an EMBL/GenBank/DDBJ whole genome shotgun (WGS) entry which is preliminary data.</text>
</comment>
<dbReference type="AlphaFoldDB" id="A0AAD7MVN8"/>
<organism evidence="2 3">
    <name type="scientific">Mycena metata</name>
    <dbReference type="NCBI Taxonomy" id="1033252"/>
    <lineage>
        <taxon>Eukaryota</taxon>
        <taxon>Fungi</taxon>
        <taxon>Dikarya</taxon>
        <taxon>Basidiomycota</taxon>
        <taxon>Agaricomycotina</taxon>
        <taxon>Agaricomycetes</taxon>
        <taxon>Agaricomycetidae</taxon>
        <taxon>Agaricales</taxon>
        <taxon>Marasmiineae</taxon>
        <taxon>Mycenaceae</taxon>
        <taxon>Mycena</taxon>
    </lineage>
</organism>
<evidence type="ECO:0000313" key="2">
    <source>
        <dbReference type="EMBL" id="KAJ7734095.1"/>
    </source>
</evidence>
<feature type="transmembrane region" description="Helical" evidence="1">
    <location>
        <begin position="58"/>
        <end position="77"/>
    </location>
</feature>
<keyword evidence="1" id="KW-0812">Transmembrane</keyword>
<keyword evidence="1" id="KW-0472">Membrane</keyword>
<accession>A0AAD7MVN8</accession>
<proteinExistence type="predicted"/>